<feature type="domain" description="U-box" evidence="7">
    <location>
        <begin position="117"/>
        <end position="163"/>
    </location>
</feature>
<protein>
    <recommendedName>
        <fullName evidence="3">RING-type E3 ubiquitin transferase</fullName>
        <ecNumber evidence="3">2.3.2.27</ecNumber>
    </recommendedName>
</protein>
<comment type="pathway">
    <text evidence="2">Protein modification; protein ubiquitination.</text>
</comment>
<dbReference type="PANTHER" id="PTHR23315:SF253">
    <property type="entry name" value="U-BOX DOMAIN-CONTAINING PROTEIN 9"/>
    <property type="match status" value="1"/>
</dbReference>
<evidence type="ECO:0000256" key="4">
    <source>
        <dbReference type="ARBA" id="ARBA00022679"/>
    </source>
</evidence>
<dbReference type="InterPro" id="IPR003613">
    <property type="entry name" value="Ubox_domain"/>
</dbReference>
<comment type="catalytic activity">
    <reaction evidence="1">
        <text>S-ubiquitinyl-[E2 ubiquitin-conjugating enzyme]-L-cysteine + [acceptor protein]-L-lysine = [E2 ubiquitin-conjugating enzyme]-L-cysteine + N(6)-ubiquitinyl-[acceptor protein]-L-lysine.</text>
        <dbReference type="EC" id="2.3.2.27"/>
    </reaction>
</comment>
<reference evidence="8 9" key="1">
    <citation type="journal article" date="2020" name="Nat. Food">
        <title>A phased Vanilla planifolia genome enables genetic improvement of flavour and production.</title>
        <authorList>
            <person name="Hasing T."/>
            <person name="Tang H."/>
            <person name="Brym M."/>
            <person name="Khazi F."/>
            <person name="Huang T."/>
            <person name="Chambers A.H."/>
        </authorList>
    </citation>
    <scope>NUCLEOTIDE SEQUENCE [LARGE SCALE GENOMIC DNA]</scope>
    <source>
        <tissue evidence="8">Leaf</tissue>
    </source>
</reference>
<evidence type="ECO:0000256" key="5">
    <source>
        <dbReference type="ARBA" id="ARBA00022786"/>
    </source>
</evidence>
<dbReference type="AlphaFoldDB" id="A0A835PNL9"/>
<evidence type="ECO:0000256" key="3">
    <source>
        <dbReference type="ARBA" id="ARBA00012483"/>
    </source>
</evidence>
<evidence type="ECO:0000313" key="9">
    <source>
        <dbReference type="Proteomes" id="UP000639772"/>
    </source>
</evidence>
<comment type="caution">
    <text evidence="8">The sequence shown here is derived from an EMBL/GenBank/DDBJ whole genome shotgun (WGS) entry which is preliminary data.</text>
</comment>
<keyword evidence="4" id="KW-0808">Transferase</keyword>
<dbReference type="PANTHER" id="PTHR23315">
    <property type="entry name" value="U BOX DOMAIN-CONTAINING"/>
    <property type="match status" value="1"/>
</dbReference>
<dbReference type="Gene3D" id="1.25.10.10">
    <property type="entry name" value="Leucine-rich Repeat Variant"/>
    <property type="match status" value="2"/>
</dbReference>
<dbReference type="Gene3D" id="3.30.40.10">
    <property type="entry name" value="Zinc/RING finger domain, C3HC4 (zinc finger)"/>
    <property type="match status" value="1"/>
</dbReference>
<dbReference type="InterPro" id="IPR000225">
    <property type="entry name" value="Armadillo"/>
</dbReference>
<dbReference type="GO" id="GO:0016567">
    <property type="term" value="P:protein ubiquitination"/>
    <property type="evidence" value="ECO:0007669"/>
    <property type="project" value="UniProtKB-UniPathway"/>
</dbReference>
<feature type="repeat" description="ARM" evidence="6">
    <location>
        <begin position="226"/>
        <end position="265"/>
    </location>
</feature>
<dbReference type="EMBL" id="JADCNM010000013">
    <property type="protein sequence ID" value="KAG0456043.1"/>
    <property type="molecule type" value="Genomic_DNA"/>
</dbReference>
<proteinExistence type="predicted"/>
<organism evidence="8 9">
    <name type="scientific">Vanilla planifolia</name>
    <name type="common">Vanilla</name>
    <dbReference type="NCBI Taxonomy" id="51239"/>
    <lineage>
        <taxon>Eukaryota</taxon>
        <taxon>Viridiplantae</taxon>
        <taxon>Streptophyta</taxon>
        <taxon>Embryophyta</taxon>
        <taxon>Tracheophyta</taxon>
        <taxon>Spermatophyta</taxon>
        <taxon>Magnoliopsida</taxon>
        <taxon>Liliopsida</taxon>
        <taxon>Asparagales</taxon>
        <taxon>Orchidaceae</taxon>
        <taxon>Vanilloideae</taxon>
        <taxon>Vanilleae</taxon>
        <taxon>Vanilla</taxon>
    </lineage>
</organism>
<evidence type="ECO:0000313" key="8">
    <source>
        <dbReference type="EMBL" id="KAG0456043.1"/>
    </source>
</evidence>
<evidence type="ECO:0000256" key="2">
    <source>
        <dbReference type="ARBA" id="ARBA00004906"/>
    </source>
</evidence>
<dbReference type="SUPFAM" id="SSF48371">
    <property type="entry name" value="ARM repeat"/>
    <property type="match status" value="1"/>
</dbReference>
<keyword evidence="5" id="KW-0833">Ubl conjugation pathway</keyword>
<sequence>MANSGAMEGLRRRGGGVEELKRELRRFMEEILDTDDANEENYEEAARAIADIKELRFGAAKESPRKKQKEPEKDVVEALQSAFTPGTEPKVPAQVLCPLSSSIMRDPLFFLPDRPSRGYIQEWLRNGNRTCPKSDQVLSNTNLIPNHLLRHIISEWCEDHGVILEPPQSNPDTDCIISAADYSTFSTIVSDLSSSNEVARKQAVKSLRHLTKRGHSFRALAGSDPTAIPQLLSILSTVGDDHELREDAVTALLNLSIHDFNKRTLGEGEAIVLLIESMKLGGTPNTSANAAAALFALSALDSNKAKIGSRGNPAAGEPDREGDSAAKKDAGAAVFSLCVLKQNRTLAVRAGAVGACLAAMSSDETTVGDELLSLVALLSNDQDAAAEVAEEGGVPLLLKILREERNAKNVENAAAVLYAVCSVVRRTLREVGEEEARQGTISCVASSGTSRAMRKAVGILDKLNRIHCSQFSR</sequence>
<name>A0A835PNL9_VANPL</name>
<dbReference type="InterPro" id="IPR013083">
    <property type="entry name" value="Znf_RING/FYVE/PHD"/>
</dbReference>
<dbReference type="SMART" id="SM00185">
    <property type="entry name" value="ARM"/>
    <property type="match status" value="2"/>
</dbReference>
<gene>
    <name evidence="8" type="ORF">HPP92_023831</name>
</gene>
<evidence type="ECO:0000256" key="1">
    <source>
        <dbReference type="ARBA" id="ARBA00000900"/>
    </source>
</evidence>
<dbReference type="Proteomes" id="UP000639772">
    <property type="component" value="Chromosome 13"/>
</dbReference>
<evidence type="ECO:0000256" key="6">
    <source>
        <dbReference type="PROSITE-ProRule" id="PRU00259"/>
    </source>
</evidence>
<dbReference type="Pfam" id="PF04564">
    <property type="entry name" value="U-box"/>
    <property type="match status" value="1"/>
</dbReference>
<dbReference type="InterPro" id="IPR011989">
    <property type="entry name" value="ARM-like"/>
</dbReference>
<dbReference type="PROSITE" id="PS51698">
    <property type="entry name" value="U_BOX"/>
    <property type="match status" value="1"/>
</dbReference>
<accession>A0A835PNL9</accession>
<dbReference type="SMART" id="SM00504">
    <property type="entry name" value="Ubox"/>
    <property type="match status" value="1"/>
</dbReference>
<dbReference type="GO" id="GO:0061630">
    <property type="term" value="F:ubiquitin protein ligase activity"/>
    <property type="evidence" value="ECO:0007669"/>
    <property type="project" value="UniProtKB-EC"/>
</dbReference>
<dbReference type="InterPro" id="IPR016024">
    <property type="entry name" value="ARM-type_fold"/>
</dbReference>
<evidence type="ECO:0000259" key="7">
    <source>
        <dbReference type="PROSITE" id="PS51698"/>
    </source>
</evidence>
<dbReference type="SUPFAM" id="SSF57850">
    <property type="entry name" value="RING/U-box"/>
    <property type="match status" value="1"/>
</dbReference>
<dbReference type="OrthoDB" id="7537227at2759"/>
<dbReference type="EC" id="2.3.2.27" evidence="3"/>
<dbReference type="UniPathway" id="UPA00143"/>
<dbReference type="PROSITE" id="PS50176">
    <property type="entry name" value="ARM_REPEAT"/>
    <property type="match status" value="1"/>
</dbReference>